<keyword evidence="9" id="KW-1185">Reference proteome</keyword>
<dbReference type="PROSITE" id="PS01236">
    <property type="entry name" value="PDXT_SNO_1"/>
    <property type="match status" value="1"/>
</dbReference>
<evidence type="ECO:0000256" key="6">
    <source>
        <dbReference type="ARBA" id="ARBA00049534"/>
    </source>
</evidence>
<dbReference type="NCBIfam" id="TIGR03800">
    <property type="entry name" value="PLP_synth_Pdx2"/>
    <property type="match status" value="1"/>
</dbReference>
<comment type="function">
    <text evidence="7">Catalyzes the hydrolysis of glutamine to glutamate and ammonia as part of the biosynthesis of pyridoxal 5'-phosphate. The resulting ammonia molecule is channeled to the active site of PdxS.</text>
</comment>
<dbReference type="EMBL" id="AP024849">
    <property type="protein sequence ID" value="BCZ49346.1"/>
    <property type="molecule type" value="Genomic_DNA"/>
</dbReference>
<comment type="catalytic activity">
    <reaction evidence="6 7">
        <text>L-glutamine + H2O = L-glutamate + NH4(+)</text>
        <dbReference type="Rhea" id="RHEA:15889"/>
        <dbReference type="ChEBI" id="CHEBI:15377"/>
        <dbReference type="ChEBI" id="CHEBI:28938"/>
        <dbReference type="ChEBI" id="CHEBI:29985"/>
        <dbReference type="ChEBI" id="CHEBI:58359"/>
        <dbReference type="EC" id="3.5.1.2"/>
    </reaction>
</comment>
<keyword evidence="3 7" id="KW-0663">Pyridoxal phosphate</keyword>
<dbReference type="HAMAP" id="MF_01615">
    <property type="entry name" value="PdxT"/>
    <property type="match status" value="1"/>
</dbReference>
<comment type="catalytic activity">
    <reaction evidence="7">
        <text>aldehydo-D-ribose 5-phosphate + D-glyceraldehyde 3-phosphate + L-glutamine = pyridoxal 5'-phosphate + L-glutamate + phosphate + 3 H2O + H(+)</text>
        <dbReference type="Rhea" id="RHEA:31507"/>
        <dbReference type="ChEBI" id="CHEBI:15377"/>
        <dbReference type="ChEBI" id="CHEBI:15378"/>
        <dbReference type="ChEBI" id="CHEBI:29985"/>
        <dbReference type="ChEBI" id="CHEBI:43474"/>
        <dbReference type="ChEBI" id="CHEBI:58273"/>
        <dbReference type="ChEBI" id="CHEBI:58359"/>
        <dbReference type="ChEBI" id="CHEBI:59776"/>
        <dbReference type="ChEBI" id="CHEBI:597326"/>
        <dbReference type="EC" id="4.3.3.6"/>
    </reaction>
</comment>
<dbReference type="CDD" id="cd01749">
    <property type="entry name" value="GATase1_PB"/>
    <property type="match status" value="1"/>
</dbReference>
<feature type="binding site" evidence="7">
    <location>
        <begin position="152"/>
        <end position="153"/>
    </location>
    <ligand>
        <name>L-glutamine</name>
        <dbReference type="ChEBI" id="CHEBI:58359"/>
    </ligand>
</feature>
<name>A0ABN6J5U1_9CLOT</name>
<evidence type="ECO:0000313" key="8">
    <source>
        <dbReference type="EMBL" id="BCZ49346.1"/>
    </source>
</evidence>
<evidence type="ECO:0000256" key="3">
    <source>
        <dbReference type="ARBA" id="ARBA00022898"/>
    </source>
</evidence>
<evidence type="ECO:0000256" key="7">
    <source>
        <dbReference type="HAMAP-Rule" id="MF_01615"/>
    </source>
</evidence>
<comment type="pathway">
    <text evidence="7">Cofactor biosynthesis; pyridoxal 5'-phosphate biosynthesis.</text>
</comment>
<reference evidence="9" key="1">
    <citation type="submission" date="2021-07" db="EMBL/GenBank/DDBJ databases">
        <title>Complete genome sequencing of a Clostridium isolate.</title>
        <authorList>
            <person name="Ueki A."/>
            <person name="Tonouchi A."/>
        </authorList>
    </citation>
    <scope>NUCLEOTIDE SEQUENCE [LARGE SCALE GENOMIC DNA]</scope>
    <source>
        <strain evidence="9">C5S11</strain>
    </source>
</reference>
<feature type="active site" description="Nucleophile" evidence="7">
    <location>
        <position position="96"/>
    </location>
</feature>
<keyword evidence="4 7" id="KW-0315">Glutamine amidotransferase</keyword>
<dbReference type="PROSITE" id="PS51273">
    <property type="entry name" value="GATASE_TYPE_1"/>
    <property type="match status" value="1"/>
</dbReference>
<dbReference type="PANTHER" id="PTHR31559">
    <property type="entry name" value="PYRIDOXAL 5'-PHOSPHATE SYNTHASE SUBUNIT SNO"/>
    <property type="match status" value="1"/>
</dbReference>
<feature type="binding site" evidence="7">
    <location>
        <position position="123"/>
    </location>
    <ligand>
        <name>L-glutamine</name>
        <dbReference type="ChEBI" id="CHEBI:58359"/>
    </ligand>
</feature>
<dbReference type="PROSITE" id="PS51130">
    <property type="entry name" value="PDXT_SNO_2"/>
    <property type="match status" value="1"/>
</dbReference>
<keyword evidence="2 7" id="KW-0378">Hydrolase</keyword>
<sequence>MEFQQRKLKHNMLTEDGKMKVGVLSFQGGVIEHLNQIKLLGHIPIEVKKEEDLNDIDAIILPGGESTTIGKLLKVTGLIEPLKEKIKNGLPTWGTCAGMILLANEIEGQEAKHLELMDIKVRRNAFGTQRDSFKTQKVIDEVSHEKIELVFIRAPYITEIKENVKILCEIDNKIVAAKQDNIIVTSFHPELTDDLRFLSYFLKST</sequence>
<gene>
    <name evidence="7 8" type="primary">pdxT</name>
    <name evidence="8" type="ORF">psyc5s11_54130</name>
</gene>
<dbReference type="Proteomes" id="UP000824633">
    <property type="component" value="Chromosome"/>
</dbReference>
<comment type="similarity">
    <text evidence="1 7">Belongs to the glutaminase PdxT/SNO family.</text>
</comment>
<organism evidence="8 9">
    <name type="scientific">Clostridium gelidum</name>
    <dbReference type="NCBI Taxonomy" id="704125"/>
    <lineage>
        <taxon>Bacteria</taxon>
        <taxon>Bacillati</taxon>
        <taxon>Bacillota</taxon>
        <taxon>Clostridia</taxon>
        <taxon>Eubacteriales</taxon>
        <taxon>Clostridiaceae</taxon>
        <taxon>Clostridium</taxon>
    </lineage>
</organism>
<dbReference type="InterPro" id="IPR029062">
    <property type="entry name" value="Class_I_gatase-like"/>
</dbReference>
<protein>
    <recommendedName>
        <fullName evidence="7">Pyridoxal 5'-phosphate synthase subunit PdxT</fullName>
        <ecNumber evidence="7">4.3.3.6</ecNumber>
    </recommendedName>
    <alternativeName>
        <fullName evidence="7">Pdx2</fullName>
    </alternativeName>
    <alternativeName>
        <fullName evidence="7">Pyridoxal 5'-phosphate synthase glutaminase subunit</fullName>
        <ecNumber evidence="7">3.5.1.2</ecNumber>
    </alternativeName>
</protein>
<dbReference type="SUPFAM" id="SSF52317">
    <property type="entry name" value="Class I glutamine amidotransferase-like"/>
    <property type="match status" value="1"/>
</dbReference>
<dbReference type="Pfam" id="PF01174">
    <property type="entry name" value="SNO"/>
    <property type="match status" value="1"/>
</dbReference>
<dbReference type="EC" id="3.5.1.2" evidence="7"/>
<evidence type="ECO:0000256" key="4">
    <source>
        <dbReference type="ARBA" id="ARBA00022962"/>
    </source>
</evidence>
<feature type="active site" description="Charge relay system" evidence="7">
    <location>
        <position position="188"/>
    </location>
</feature>
<keyword evidence="5 7" id="KW-0456">Lyase</keyword>
<dbReference type="EC" id="4.3.3.6" evidence="7"/>
<comment type="subunit">
    <text evidence="7">In the presence of PdxS, forms a dodecamer of heterodimers. Only shows activity in the heterodimer.</text>
</comment>
<feature type="active site" description="Charge relay system" evidence="7">
    <location>
        <position position="190"/>
    </location>
</feature>
<evidence type="ECO:0000256" key="5">
    <source>
        <dbReference type="ARBA" id="ARBA00023239"/>
    </source>
</evidence>
<proteinExistence type="inferred from homology"/>
<evidence type="ECO:0000256" key="2">
    <source>
        <dbReference type="ARBA" id="ARBA00022801"/>
    </source>
</evidence>
<dbReference type="PIRSF" id="PIRSF005639">
    <property type="entry name" value="Glut_amidoT_SNO"/>
    <property type="match status" value="1"/>
</dbReference>
<feature type="binding site" evidence="7">
    <location>
        <begin position="64"/>
        <end position="66"/>
    </location>
    <ligand>
        <name>L-glutamine</name>
        <dbReference type="ChEBI" id="CHEBI:58359"/>
    </ligand>
</feature>
<dbReference type="PANTHER" id="PTHR31559:SF0">
    <property type="entry name" value="PYRIDOXAL 5'-PHOSPHATE SYNTHASE SUBUNIT SNO1-RELATED"/>
    <property type="match status" value="1"/>
</dbReference>
<accession>A0ABN6J5U1</accession>
<dbReference type="Gene3D" id="3.40.50.880">
    <property type="match status" value="1"/>
</dbReference>
<dbReference type="InterPro" id="IPR002161">
    <property type="entry name" value="PdxT/SNO"/>
</dbReference>
<evidence type="ECO:0000256" key="1">
    <source>
        <dbReference type="ARBA" id="ARBA00008345"/>
    </source>
</evidence>
<evidence type="ECO:0000313" key="9">
    <source>
        <dbReference type="Proteomes" id="UP000824633"/>
    </source>
</evidence>
<dbReference type="InterPro" id="IPR021196">
    <property type="entry name" value="PdxT/SNO_CS"/>
</dbReference>